<evidence type="ECO:0000313" key="3">
    <source>
        <dbReference type="Proteomes" id="UP000019028"/>
    </source>
</evidence>
<feature type="transmembrane region" description="Helical" evidence="1">
    <location>
        <begin position="283"/>
        <end position="306"/>
    </location>
</feature>
<feature type="transmembrane region" description="Helical" evidence="1">
    <location>
        <begin position="43"/>
        <end position="74"/>
    </location>
</feature>
<organism evidence="2 3">
    <name type="scientific">Sodalis praecaptivus</name>
    <dbReference type="NCBI Taxonomy" id="1239307"/>
    <lineage>
        <taxon>Bacteria</taxon>
        <taxon>Pseudomonadati</taxon>
        <taxon>Pseudomonadota</taxon>
        <taxon>Gammaproteobacteria</taxon>
        <taxon>Enterobacterales</taxon>
        <taxon>Bruguierivoracaceae</taxon>
        <taxon>Sodalis</taxon>
    </lineage>
</organism>
<evidence type="ECO:0000313" key="2">
    <source>
        <dbReference type="EMBL" id="AHF77423.1"/>
    </source>
</evidence>
<reference evidence="2 3" key="1">
    <citation type="journal article" date="2014" name="Genome Biol. Evol.">
        <title>Genome degeneration and adaptation in a nascent stage of symbiosis.</title>
        <authorList>
            <person name="Oakeson K.F."/>
            <person name="Gil R."/>
            <person name="Clayton A.L."/>
            <person name="Dunn D.M."/>
            <person name="von Niederhausern A.C."/>
            <person name="Hamil C."/>
            <person name="Aoyagi A."/>
            <person name="Duval B."/>
            <person name="Baca A."/>
            <person name="Silva F.J."/>
            <person name="Vallier A."/>
            <person name="Jackson D.G."/>
            <person name="Latorre A."/>
            <person name="Weiss R.B."/>
            <person name="Heddi A."/>
            <person name="Moya A."/>
            <person name="Dale C."/>
        </authorList>
    </citation>
    <scope>NUCLEOTIDE SEQUENCE [LARGE SCALE GENOMIC DNA]</scope>
    <source>
        <strain evidence="2 3">HS1</strain>
    </source>
</reference>
<dbReference type="EMBL" id="CP006569">
    <property type="protein sequence ID" value="AHF77423.1"/>
    <property type="molecule type" value="Genomic_DNA"/>
</dbReference>
<dbReference type="PATRIC" id="fig|1239307.3.peg.2644"/>
<evidence type="ECO:0000256" key="1">
    <source>
        <dbReference type="SAM" id="Phobius"/>
    </source>
</evidence>
<feature type="transmembrane region" description="Helical" evidence="1">
    <location>
        <begin position="119"/>
        <end position="136"/>
    </location>
</feature>
<accession>W0HZ59</accession>
<name>W0HZ59_9GAMM</name>
<dbReference type="KEGG" id="sod:Sant_2379"/>
<proteinExistence type="predicted"/>
<sequence>MEDEIFLAFTGWAREEYPMMISTLEDPKARRSARTAPDLLGPLALLALAGVMATLVVWPAVYAACIAAGGARFWWRTRHLPPARRGGFARLSRLLGMLALACPLAAMGCWEYYGLDHPLTHAGNGLAALSLLLLGLNERYNPQPWLPTALRAERRFLARCWALAFTTAGAGATLLILPSYLHSRVMMVPWAGATPPGMWVLPVLLALALSAGLSRRRRIAPVGLTYGGPLCSVAGTGLLLASVDSPALGMVLLPSLALIGVGLGLMLTTPVQGIAGRRDAATVWLMAAVPAVSAAVAAGLVMIVLGQNGGSAGYLHVFTLLVLLAVCGAVATLMAQAS</sequence>
<dbReference type="HOGENOM" id="CLU_843817_0_0_6"/>
<feature type="transmembrane region" description="Helical" evidence="1">
    <location>
        <begin position="94"/>
        <end position="113"/>
    </location>
</feature>
<dbReference type="Proteomes" id="UP000019028">
    <property type="component" value="Chromosome"/>
</dbReference>
<gene>
    <name evidence="2" type="ORF">Sant_2379</name>
</gene>
<feature type="transmembrane region" description="Helical" evidence="1">
    <location>
        <begin position="247"/>
        <end position="271"/>
    </location>
</feature>
<keyword evidence="1" id="KW-1133">Transmembrane helix</keyword>
<keyword evidence="3" id="KW-1185">Reference proteome</keyword>
<dbReference type="AlphaFoldDB" id="W0HZ59"/>
<feature type="transmembrane region" description="Helical" evidence="1">
    <location>
        <begin position="221"/>
        <end position="241"/>
    </location>
</feature>
<keyword evidence="1" id="KW-0812">Transmembrane</keyword>
<feature type="transmembrane region" description="Helical" evidence="1">
    <location>
        <begin position="312"/>
        <end position="335"/>
    </location>
</feature>
<feature type="transmembrane region" description="Helical" evidence="1">
    <location>
        <begin position="197"/>
        <end position="214"/>
    </location>
</feature>
<keyword evidence="1" id="KW-0472">Membrane</keyword>
<feature type="transmembrane region" description="Helical" evidence="1">
    <location>
        <begin position="156"/>
        <end position="177"/>
    </location>
</feature>
<protein>
    <submittedName>
        <fullName evidence="2">Uncharacterized protein</fullName>
    </submittedName>
</protein>